<reference evidence="9 10" key="1">
    <citation type="journal article" date="2011" name="J. Bacteriol.">
        <title>Complete genome sequence of seawater bacterium Glaciecola nitratireducens FR1064T.</title>
        <authorList>
            <person name="Bian F."/>
            <person name="Qin Q.L."/>
            <person name="Xie B.B."/>
            <person name="Shu Y.L."/>
            <person name="Zhang X.Y."/>
            <person name="Yu Y."/>
            <person name="Chen B."/>
            <person name="Chen X.L."/>
            <person name="Zhou B.C."/>
            <person name="Zhang Y.Z."/>
        </authorList>
    </citation>
    <scope>NUCLEOTIDE SEQUENCE [LARGE SCALE GENOMIC DNA]</scope>
    <source>
        <strain evidence="10">JCM 12485 / KCTC 12276 / FR1064</strain>
    </source>
</reference>
<evidence type="ECO:0000256" key="1">
    <source>
        <dbReference type="ARBA" id="ARBA00010342"/>
    </source>
</evidence>
<dbReference type="EMBL" id="CP003060">
    <property type="protein sequence ID" value="AEP30589.1"/>
    <property type="molecule type" value="Genomic_DNA"/>
</dbReference>
<evidence type="ECO:0000313" key="10">
    <source>
        <dbReference type="Proteomes" id="UP000009282"/>
    </source>
</evidence>
<dbReference type="InterPro" id="IPR038297">
    <property type="entry name" value="CcmH/CycL/NrfF/Ccl2_sf"/>
</dbReference>
<dbReference type="eggNOG" id="COG3088">
    <property type="taxonomic scope" value="Bacteria"/>
</dbReference>
<dbReference type="InterPro" id="IPR005616">
    <property type="entry name" value="CcmH/CycL/Ccl2/NrfF_N"/>
</dbReference>
<evidence type="ECO:0000256" key="2">
    <source>
        <dbReference type="ARBA" id="ARBA00022617"/>
    </source>
</evidence>
<feature type="signal peptide" evidence="7">
    <location>
        <begin position="1"/>
        <end position="26"/>
    </location>
</feature>
<accession>G4QM18</accession>
<gene>
    <name evidence="9" type="primary">ccmH</name>
    <name evidence="9" type="ordered locus">GNIT_2492</name>
</gene>
<keyword evidence="2 7" id="KW-0349">Heme</keyword>
<keyword evidence="7" id="KW-1133">Transmembrane helix</keyword>
<dbReference type="STRING" id="1085623.GNIT_2492"/>
<dbReference type="HOGENOM" id="CLU_107187_0_0_6"/>
<feature type="domain" description="CcmH/CycL/Ccl2/NrfF N-terminal" evidence="8">
    <location>
        <begin position="40"/>
        <end position="154"/>
    </location>
</feature>
<protein>
    <recommendedName>
        <fullName evidence="7">Cytochrome c-type biogenesis protein</fullName>
    </recommendedName>
</protein>
<evidence type="ECO:0000259" key="8">
    <source>
        <dbReference type="Pfam" id="PF03918"/>
    </source>
</evidence>
<dbReference type="InterPro" id="IPR051263">
    <property type="entry name" value="C-type_cytochrome_biogenesis"/>
</dbReference>
<keyword evidence="10" id="KW-1185">Reference proteome</keyword>
<keyword evidence="5" id="KW-0201">Cytochrome c-type biogenesis</keyword>
<dbReference type="Gene3D" id="1.10.8.640">
    <property type="entry name" value="Cytochrome C biogenesis protein"/>
    <property type="match status" value="1"/>
</dbReference>
<dbReference type="PANTHER" id="PTHR47870">
    <property type="entry name" value="CYTOCHROME C-TYPE BIOGENESIS PROTEIN CCMH"/>
    <property type="match status" value="1"/>
</dbReference>
<evidence type="ECO:0000256" key="5">
    <source>
        <dbReference type="ARBA" id="ARBA00022748"/>
    </source>
</evidence>
<evidence type="ECO:0000256" key="7">
    <source>
        <dbReference type="RuleBase" id="RU364112"/>
    </source>
</evidence>
<dbReference type="CDD" id="cd16378">
    <property type="entry name" value="CcmH_N"/>
    <property type="match status" value="1"/>
</dbReference>
<evidence type="ECO:0000313" key="9">
    <source>
        <dbReference type="EMBL" id="AEP30589.1"/>
    </source>
</evidence>
<comment type="function">
    <text evidence="7">Possible subunit of a heme lyase.</text>
</comment>
<keyword evidence="7" id="KW-0812">Transmembrane</keyword>
<dbReference type="GO" id="GO:0005886">
    <property type="term" value="C:plasma membrane"/>
    <property type="evidence" value="ECO:0007669"/>
    <property type="project" value="TreeGrafter"/>
</dbReference>
<feature type="chain" id="PRO_5011019897" description="Cytochrome c-type biogenesis protein" evidence="7">
    <location>
        <begin position="27"/>
        <end position="171"/>
    </location>
</feature>
<dbReference type="FunFam" id="1.10.8.640:FF:000001">
    <property type="entry name" value="Cytochrome c-type biogenesis protein"/>
    <property type="match status" value="1"/>
</dbReference>
<proteinExistence type="inferred from homology"/>
<dbReference type="RefSeq" id="WP_014109462.1">
    <property type="nucleotide sequence ID" value="NC_016041.1"/>
</dbReference>
<dbReference type="PANTHER" id="PTHR47870:SF1">
    <property type="entry name" value="CYTOCHROME C-TYPE BIOGENESIS PROTEIN CCMH"/>
    <property type="match status" value="1"/>
</dbReference>
<feature type="transmembrane region" description="Helical" evidence="7">
    <location>
        <begin position="127"/>
        <end position="145"/>
    </location>
</feature>
<evidence type="ECO:0000256" key="3">
    <source>
        <dbReference type="ARBA" id="ARBA00022723"/>
    </source>
</evidence>
<dbReference type="AlphaFoldDB" id="G4QM18"/>
<evidence type="ECO:0000256" key="4">
    <source>
        <dbReference type="ARBA" id="ARBA00022729"/>
    </source>
</evidence>
<dbReference type="Pfam" id="PF03918">
    <property type="entry name" value="CcmH"/>
    <property type="match status" value="1"/>
</dbReference>
<dbReference type="KEGG" id="gni:GNIT_2492"/>
<dbReference type="Proteomes" id="UP000009282">
    <property type="component" value="Chromosome"/>
</dbReference>
<dbReference type="GO" id="GO:0017004">
    <property type="term" value="P:cytochrome complex assembly"/>
    <property type="evidence" value="ECO:0007669"/>
    <property type="project" value="UniProtKB-KW"/>
</dbReference>
<keyword evidence="6 7" id="KW-0408">Iron</keyword>
<name>G4QM18_GLANF</name>
<organism evidence="9 10">
    <name type="scientific">Glaciecola nitratireducens (strain JCM 12485 / KCTC 12276 / FR1064)</name>
    <dbReference type="NCBI Taxonomy" id="1085623"/>
    <lineage>
        <taxon>Bacteria</taxon>
        <taxon>Pseudomonadati</taxon>
        <taxon>Pseudomonadota</taxon>
        <taxon>Gammaproteobacteria</taxon>
        <taxon>Alteromonadales</taxon>
        <taxon>Alteromonadaceae</taxon>
        <taxon>Brumicola</taxon>
    </lineage>
</organism>
<sequence length="171" mass="19434">MKTVSLVNATLSLLLLFGFATSSAFAQDLSTSDALAKVSEAEKMGENYSFEDPNDRKTFLKLTAELRCPMCQNQNIADSDAMIAHDMRRKVYQLMQQGSSEQQVIDYMKERYGDFVYYQPPVTPVTIWLWALPVLFAFIMMGVFIKRRKVSPVEDVEDKLAAANKLLKDDK</sequence>
<keyword evidence="4 7" id="KW-0732">Signal</keyword>
<dbReference type="GO" id="GO:0046872">
    <property type="term" value="F:metal ion binding"/>
    <property type="evidence" value="ECO:0007669"/>
    <property type="project" value="UniProtKB-KW"/>
</dbReference>
<keyword evidence="3 7" id="KW-0479">Metal-binding</keyword>
<keyword evidence="7" id="KW-0472">Membrane</keyword>
<evidence type="ECO:0000256" key="6">
    <source>
        <dbReference type="ARBA" id="ARBA00023004"/>
    </source>
</evidence>
<comment type="similarity">
    <text evidence="1 7">Belongs to the CcmH/CycL/Ccl2/NrfF family.</text>
</comment>